<proteinExistence type="predicted"/>
<dbReference type="Proteomes" id="UP001152798">
    <property type="component" value="Chromosome 1"/>
</dbReference>
<feature type="coiled-coil region" evidence="1">
    <location>
        <begin position="248"/>
        <end position="316"/>
    </location>
</feature>
<dbReference type="OrthoDB" id="6623142at2759"/>
<keyword evidence="3" id="KW-1185">Reference proteome</keyword>
<evidence type="ECO:0000256" key="1">
    <source>
        <dbReference type="SAM" id="Coils"/>
    </source>
</evidence>
<organism evidence="2 3">
    <name type="scientific">Nezara viridula</name>
    <name type="common">Southern green stink bug</name>
    <name type="synonym">Cimex viridulus</name>
    <dbReference type="NCBI Taxonomy" id="85310"/>
    <lineage>
        <taxon>Eukaryota</taxon>
        <taxon>Metazoa</taxon>
        <taxon>Ecdysozoa</taxon>
        <taxon>Arthropoda</taxon>
        <taxon>Hexapoda</taxon>
        <taxon>Insecta</taxon>
        <taxon>Pterygota</taxon>
        <taxon>Neoptera</taxon>
        <taxon>Paraneoptera</taxon>
        <taxon>Hemiptera</taxon>
        <taxon>Heteroptera</taxon>
        <taxon>Panheteroptera</taxon>
        <taxon>Pentatomomorpha</taxon>
        <taxon>Pentatomoidea</taxon>
        <taxon>Pentatomidae</taxon>
        <taxon>Pentatominae</taxon>
        <taxon>Nezara</taxon>
    </lineage>
</organism>
<reference evidence="2" key="1">
    <citation type="submission" date="2022-01" db="EMBL/GenBank/DDBJ databases">
        <authorList>
            <person name="King R."/>
        </authorList>
    </citation>
    <scope>NUCLEOTIDE SEQUENCE</scope>
</reference>
<feature type="coiled-coil region" evidence="1">
    <location>
        <begin position="70"/>
        <end position="199"/>
    </location>
</feature>
<accession>A0A9P0E052</accession>
<name>A0A9P0E052_NEZVI</name>
<sequence length="410" mass="48148">MENQDIQRTLVKSSDIESRLIILKRRAAEADFLREERDMLISRLKLYNPDYVWPDSGINKCLNLPIGKEFEEIQKRNETLKSENEELTELKKRLMSENDDLKGFIQTLKKELEEMKEAISKLEALTKENEQLKINLEEMDSLKNEKYMLSVEKEQLKDDLNKLLNIDSNEPEKGCKTLLKQLYIRVNKTTDQYNNLLDELWSKEVQIDVLTGKITQLNAKLNEPYISAKIKLSMGKNLSDEEAYMWAVYNLETTNKKMNCELQKVTEQLNQVTEKYIKIKDELRPVQSVNRGMVSAHELEEELRKLEEENYNLFMKDVDDASIIYEQSDKGSTAPVSRDASRESMFHPLAVSISFNKVEILRENAYYLEEVYVKLMKIKLQMKRSRVETRQRLQSRVQDVNVRASVLRVL</sequence>
<dbReference type="EMBL" id="OV725077">
    <property type="protein sequence ID" value="CAH1388505.1"/>
    <property type="molecule type" value="Genomic_DNA"/>
</dbReference>
<evidence type="ECO:0000313" key="2">
    <source>
        <dbReference type="EMBL" id="CAH1388505.1"/>
    </source>
</evidence>
<dbReference type="AlphaFoldDB" id="A0A9P0E052"/>
<protein>
    <submittedName>
        <fullName evidence="2">Uncharacterized protein</fullName>
    </submittedName>
</protein>
<gene>
    <name evidence="2" type="ORF">NEZAVI_LOCUS115</name>
</gene>
<evidence type="ECO:0000313" key="3">
    <source>
        <dbReference type="Proteomes" id="UP001152798"/>
    </source>
</evidence>
<keyword evidence="1" id="KW-0175">Coiled coil</keyword>